<dbReference type="Proteomes" id="UP000439780">
    <property type="component" value="Unassembled WGS sequence"/>
</dbReference>
<keyword evidence="3" id="KW-1185">Reference proteome</keyword>
<reference evidence="2 3" key="1">
    <citation type="submission" date="2019-12" db="EMBL/GenBank/DDBJ databases">
        <title>Genomic-based taxomic classification of the family Erythrobacteraceae.</title>
        <authorList>
            <person name="Xu L."/>
        </authorList>
    </citation>
    <scope>NUCLEOTIDE SEQUENCE [LARGE SCALE GENOMIC DNA]</scope>
    <source>
        <strain evidence="2 3">KEMB 9005-328</strain>
    </source>
</reference>
<sequence>MLEINVALSDPGSDCNEDRVGYARDTMWVIDGATGTGDKLTDTPSDAAWLAETANAAFAALVNAEPDLGLQELVRAAIAHCRDEFETVQLGPLQPDATLPSAAFMLARARHGELEIVSLGDCGTLIERDGEVVVIGTGQSAKENETIAHTNAILAETPGLEGRELIEKIAPKLKTDRKRMNREGGYWIFSLAPEAADHLRRTEVPIEDGQEIAMASDGFLRLIDVFDCETPASLLSASGQGAANALLTELRGLERAADSRERFPRIKLMDDASFLHATHRAD</sequence>
<accession>A0A845AK27</accession>
<evidence type="ECO:0000313" key="3">
    <source>
        <dbReference type="Proteomes" id="UP000439780"/>
    </source>
</evidence>
<dbReference type="Pfam" id="PF13672">
    <property type="entry name" value="PP2C_2"/>
    <property type="match status" value="1"/>
</dbReference>
<dbReference type="SUPFAM" id="SSF81606">
    <property type="entry name" value="PP2C-like"/>
    <property type="match status" value="1"/>
</dbReference>
<dbReference type="EMBL" id="WTYA01000007">
    <property type="protein sequence ID" value="MXP29251.1"/>
    <property type="molecule type" value="Genomic_DNA"/>
</dbReference>
<dbReference type="InterPro" id="IPR036457">
    <property type="entry name" value="PPM-type-like_dom_sf"/>
</dbReference>
<dbReference type="AlphaFoldDB" id="A0A845AK27"/>
<dbReference type="OrthoDB" id="1755431at2"/>
<name>A0A845AK27_9SPHN</name>
<dbReference type="RefSeq" id="WP_160753541.1">
    <property type="nucleotide sequence ID" value="NZ_WTYA01000007.1"/>
</dbReference>
<dbReference type="Gene3D" id="3.60.40.10">
    <property type="entry name" value="PPM-type phosphatase domain"/>
    <property type="match status" value="1"/>
</dbReference>
<organism evidence="2 3">
    <name type="scientific">Qipengyuania algicida</name>
    <dbReference type="NCBI Taxonomy" id="1836209"/>
    <lineage>
        <taxon>Bacteria</taxon>
        <taxon>Pseudomonadati</taxon>
        <taxon>Pseudomonadota</taxon>
        <taxon>Alphaproteobacteria</taxon>
        <taxon>Sphingomonadales</taxon>
        <taxon>Erythrobacteraceae</taxon>
        <taxon>Qipengyuania</taxon>
    </lineage>
</organism>
<dbReference type="InterPro" id="IPR001932">
    <property type="entry name" value="PPM-type_phosphatase-like_dom"/>
</dbReference>
<feature type="domain" description="PPM-type phosphatase" evidence="1">
    <location>
        <begin position="25"/>
        <end position="220"/>
    </location>
</feature>
<proteinExistence type="predicted"/>
<protein>
    <recommendedName>
        <fullName evidence="1">PPM-type phosphatase domain-containing protein</fullName>
    </recommendedName>
</protein>
<gene>
    <name evidence="2" type="ORF">GRI58_10510</name>
</gene>
<comment type="caution">
    <text evidence="2">The sequence shown here is derived from an EMBL/GenBank/DDBJ whole genome shotgun (WGS) entry which is preliminary data.</text>
</comment>
<evidence type="ECO:0000313" key="2">
    <source>
        <dbReference type="EMBL" id="MXP29251.1"/>
    </source>
</evidence>
<evidence type="ECO:0000259" key="1">
    <source>
        <dbReference type="Pfam" id="PF13672"/>
    </source>
</evidence>